<dbReference type="Proteomes" id="UP001623591">
    <property type="component" value="Unassembled WGS sequence"/>
</dbReference>
<dbReference type="GO" id="GO:0016787">
    <property type="term" value="F:hydrolase activity"/>
    <property type="evidence" value="ECO:0007669"/>
    <property type="project" value="UniProtKB-KW"/>
</dbReference>
<dbReference type="PANTHER" id="PTHR43155:SF2">
    <property type="entry name" value="CYCLIC DI-GMP PHOSPHODIESTERASE PA4108"/>
    <property type="match status" value="1"/>
</dbReference>
<dbReference type="SUPFAM" id="SSF109604">
    <property type="entry name" value="HD-domain/PDEase-like"/>
    <property type="match status" value="1"/>
</dbReference>
<dbReference type="EMBL" id="JBJHZZ010000001">
    <property type="protein sequence ID" value="MFL0245460.1"/>
    <property type="molecule type" value="Genomic_DNA"/>
</dbReference>
<sequence length="356" mass="40577">MVKGKQLLYVHELTPGMILSKEIKANDKLLIAEGTIVTQYAINKLKEYYIDKKIEVYYGDSGAEQDYEKDTDRIRTIEEVQESLEELTFDVENIYEDMENLKVTSLEEIRKFAVKIQSELKSVNSVIKNIVLYGSGKDTIYKHSVNVTALSTILGKWIGLSGSDLNLLTYSSILHDFGKVKIDKGILNKPGNLTQKEFNVIKKHPTIGYNYIKEIPFLDKSVSYGVLMHHERNDGSGYPLGLKEENIHQFAKIIAIADTFDAVNSDRIYKNSKGPFEALEIIKKESLGRLDYEYSNIFLNHVANYYIGEMAVLNSEKICKIIKIDVNDLTRPLLLDNSGFLDLKHHKELTVEKLVL</sequence>
<dbReference type="PROSITE" id="PS51832">
    <property type="entry name" value="HD_GYP"/>
    <property type="match status" value="1"/>
</dbReference>
<dbReference type="EC" id="3.1.4.-" evidence="3"/>
<organism evidence="3 4">
    <name type="scientific">Candidatus Clostridium stratigraminis</name>
    <dbReference type="NCBI Taxonomy" id="3381661"/>
    <lineage>
        <taxon>Bacteria</taxon>
        <taxon>Bacillati</taxon>
        <taxon>Bacillota</taxon>
        <taxon>Clostridia</taxon>
        <taxon>Eubacteriales</taxon>
        <taxon>Clostridiaceae</taxon>
        <taxon>Clostridium</taxon>
    </lineage>
</organism>
<dbReference type="InterPro" id="IPR003607">
    <property type="entry name" value="HD/PDEase_dom"/>
</dbReference>
<evidence type="ECO:0000313" key="3">
    <source>
        <dbReference type="EMBL" id="MFL0245460.1"/>
    </source>
</evidence>
<gene>
    <name evidence="3" type="ORF">ACJDUG_00535</name>
</gene>
<keyword evidence="4" id="KW-1185">Reference proteome</keyword>
<dbReference type="RefSeq" id="WP_406767924.1">
    <property type="nucleotide sequence ID" value="NZ_JBJHZZ010000001.1"/>
</dbReference>
<name>A0ABW8T0K9_9CLOT</name>
<keyword evidence="1" id="KW-0175">Coiled coil</keyword>
<comment type="caution">
    <text evidence="3">The sequence shown here is derived from an EMBL/GenBank/DDBJ whole genome shotgun (WGS) entry which is preliminary data.</text>
</comment>
<keyword evidence="3" id="KW-0378">Hydrolase</keyword>
<evidence type="ECO:0000256" key="1">
    <source>
        <dbReference type="SAM" id="Coils"/>
    </source>
</evidence>
<dbReference type="CDD" id="cd00077">
    <property type="entry name" value="HDc"/>
    <property type="match status" value="1"/>
</dbReference>
<proteinExistence type="predicted"/>
<feature type="coiled-coil region" evidence="1">
    <location>
        <begin position="77"/>
        <end position="104"/>
    </location>
</feature>
<dbReference type="Gene3D" id="1.10.3210.10">
    <property type="entry name" value="Hypothetical protein af1432"/>
    <property type="match status" value="1"/>
</dbReference>
<evidence type="ECO:0000259" key="2">
    <source>
        <dbReference type="PROSITE" id="PS51832"/>
    </source>
</evidence>
<dbReference type="SMART" id="SM00471">
    <property type="entry name" value="HDc"/>
    <property type="match status" value="1"/>
</dbReference>
<accession>A0ABW8T0K9</accession>
<protein>
    <submittedName>
        <fullName evidence="3">HD-GYP domain-containing protein</fullName>
        <ecNumber evidence="3">3.1.4.-</ecNumber>
    </submittedName>
</protein>
<dbReference type="InterPro" id="IPR037522">
    <property type="entry name" value="HD_GYP_dom"/>
</dbReference>
<feature type="domain" description="HD-GYP" evidence="2">
    <location>
        <begin position="119"/>
        <end position="314"/>
    </location>
</feature>
<dbReference type="PANTHER" id="PTHR43155">
    <property type="entry name" value="CYCLIC DI-GMP PHOSPHODIESTERASE PA4108-RELATED"/>
    <property type="match status" value="1"/>
</dbReference>
<evidence type="ECO:0000313" key="4">
    <source>
        <dbReference type="Proteomes" id="UP001623591"/>
    </source>
</evidence>
<dbReference type="Pfam" id="PF13487">
    <property type="entry name" value="HD_5"/>
    <property type="match status" value="1"/>
</dbReference>
<reference evidence="3 4" key="1">
    <citation type="submission" date="2024-11" db="EMBL/GenBank/DDBJ databases">
        <authorList>
            <person name="Heng Y.C."/>
            <person name="Lim A.C.H."/>
            <person name="Lee J.K.Y."/>
            <person name="Kittelmann S."/>
        </authorList>
    </citation>
    <scope>NUCLEOTIDE SEQUENCE [LARGE SCALE GENOMIC DNA]</scope>
    <source>
        <strain evidence="3 4">WILCCON 0185</strain>
    </source>
</reference>